<sequence>MVLVGRCGTGKSTLFNSVVVKEGIMTDPAKQSATEHCEIFHGVRGGRHITVIDTPGFFNVKMAPPGPFLFLLMVEVNNFTQEDSETANIIQKMLDGNKGNMMVVFTQGCRLKSTIEEYVQGSDENLQKLLENCEQRCLVLNNTAMSLQHLKELFKINDQLVQKDRFWKDGNVEEIERVSKRKSSLEIVPPASKLNMHESLILCDN</sequence>
<dbReference type="Proteomes" id="UP001166052">
    <property type="component" value="Unassembled WGS sequence"/>
</dbReference>
<dbReference type="InterPro" id="IPR045058">
    <property type="entry name" value="GIMA/IAN/Toc"/>
</dbReference>
<comment type="caution">
    <text evidence="5">The sequence shown here is derived from an EMBL/GenBank/DDBJ whole genome shotgun (WGS) entry which is preliminary data.</text>
</comment>
<feature type="non-terminal residue" evidence="5">
    <location>
        <position position="1"/>
    </location>
</feature>
<protein>
    <submittedName>
        <fullName evidence="5">GIMA2 GTPase</fullName>
    </submittedName>
</protein>
<dbReference type="PANTHER" id="PTHR10903">
    <property type="entry name" value="GTPASE, IMAP FAMILY MEMBER-RELATED"/>
    <property type="match status" value="1"/>
</dbReference>
<evidence type="ECO:0000256" key="3">
    <source>
        <dbReference type="ARBA" id="ARBA00023134"/>
    </source>
</evidence>
<evidence type="ECO:0000256" key="1">
    <source>
        <dbReference type="ARBA" id="ARBA00008535"/>
    </source>
</evidence>
<evidence type="ECO:0000256" key="2">
    <source>
        <dbReference type="ARBA" id="ARBA00022741"/>
    </source>
</evidence>
<dbReference type="InterPro" id="IPR006703">
    <property type="entry name" value="G_AIG1"/>
</dbReference>
<organism evidence="5 6">
    <name type="scientific">Polypterus senegalus</name>
    <name type="common">Senegal bichir</name>
    <dbReference type="NCBI Taxonomy" id="55291"/>
    <lineage>
        <taxon>Eukaryota</taxon>
        <taxon>Metazoa</taxon>
        <taxon>Chordata</taxon>
        <taxon>Craniata</taxon>
        <taxon>Vertebrata</taxon>
        <taxon>Euteleostomi</taxon>
        <taxon>Actinopterygii</taxon>
        <taxon>Polypteriformes</taxon>
        <taxon>Polypteridae</taxon>
        <taxon>Polypterus</taxon>
    </lineage>
</organism>
<feature type="domain" description="AIG1-type G" evidence="4">
    <location>
        <begin position="1"/>
        <end position="162"/>
    </location>
</feature>
<accession>A0ABS2Z3A5</accession>
<dbReference type="Pfam" id="PF04548">
    <property type="entry name" value="AIG1"/>
    <property type="match status" value="1"/>
</dbReference>
<proteinExistence type="inferred from homology"/>
<comment type="similarity">
    <text evidence="1">Belongs to the TRAFAC class TrmE-Era-EngA-EngB-Septin-like GTPase superfamily. AIG1/Toc34/Toc159-like paraseptin GTPase family. IAN subfamily.</text>
</comment>
<name>A0ABS2Z3A5_POLSE</name>
<dbReference type="InterPro" id="IPR027417">
    <property type="entry name" value="P-loop_NTPase"/>
</dbReference>
<dbReference type="PANTHER" id="PTHR10903:SF112">
    <property type="entry name" value="SI:CH211-113E8.5"/>
    <property type="match status" value="1"/>
</dbReference>
<evidence type="ECO:0000313" key="5">
    <source>
        <dbReference type="EMBL" id="MBN3293532.1"/>
    </source>
</evidence>
<dbReference type="EMBL" id="JAAWVN010022191">
    <property type="protein sequence ID" value="MBN3293532.1"/>
    <property type="molecule type" value="Genomic_DNA"/>
</dbReference>
<reference evidence="5" key="1">
    <citation type="journal article" date="2021" name="Cell">
        <title>Tracing the genetic footprints of vertebrate landing in non-teleost ray-finned fishes.</title>
        <authorList>
            <person name="Bi X."/>
            <person name="Wang K."/>
            <person name="Yang L."/>
            <person name="Pan H."/>
            <person name="Jiang H."/>
            <person name="Wei Q."/>
            <person name="Fang M."/>
            <person name="Yu H."/>
            <person name="Zhu C."/>
            <person name="Cai Y."/>
            <person name="He Y."/>
            <person name="Gan X."/>
            <person name="Zeng H."/>
            <person name="Yu D."/>
            <person name="Zhu Y."/>
            <person name="Jiang H."/>
            <person name="Qiu Q."/>
            <person name="Yang H."/>
            <person name="Zhang Y.E."/>
            <person name="Wang W."/>
            <person name="Zhu M."/>
            <person name="He S."/>
            <person name="Zhang G."/>
        </authorList>
    </citation>
    <scope>NUCLEOTIDE SEQUENCE</scope>
    <source>
        <strain evidence="5">Bchr_001</strain>
    </source>
</reference>
<dbReference type="SUPFAM" id="SSF52540">
    <property type="entry name" value="P-loop containing nucleoside triphosphate hydrolases"/>
    <property type="match status" value="1"/>
</dbReference>
<keyword evidence="3" id="KW-0342">GTP-binding</keyword>
<dbReference type="Gene3D" id="3.40.50.300">
    <property type="entry name" value="P-loop containing nucleotide triphosphate hydrolases"/>
    <property type="match status" value="1"/>
</dbReference>
<gene>
    <name evidence="5" type="primary">Gimap2_1</name>
    <name evidence="5" type="ORF">GTO92_0005331</name>
</gene>
<feature type="non-terminal residue" evidence="5">
    <location>
        <position position="205"/>
    </location>
</feature>
<keyword evidence="6" id="KW-1185">Reference proteome</keyword>
<keyword evidence="2" id="KW-0547">Nucleotide-binding</keyword>
<evidence type="ECO:0000259" key="4">
    <source>
        <dbReference type="Pfam" id="PF04548"/>
    </source>
</evidence>
<evidence type="ECO:0000313" key="6">
    <source>
        <dbReference type="Proteomes" id="UP001166052"/>
    </source>
</evidence>